<dbReference type="Proteomes" id="UP000008367">
    <property type="component" value="Unassembled WGS sequence"/>
</dbReference>
<dbReference type="EMBL" id="AJSR01000108">
    <property type="protein sequence ID" value="EKM33792.1"/>
    <property type="molecule type" value="Genomic_DNA"/>
</dbReference>
<dbReference type="AlphaFoldDB" id="A0A454D556"/>
<organism evidence="1 2">
    <name type="scientific">Vibrio harveyi</name>
    <name type="common">Beneckea harveyi</name>
    <dbReference type="NCBI Taxonomy" id="669"/>
    <lineage>
        <taxon>Bacteria</taxon>
        <taxon>Pseudomonadati</taxon>
        <taxon>Pseudomonadota</taxon>
        <taxon>Gammaproteobacteria</taxon>
        <taxon>Vibrionales</taxon>
        <taxon>Vibrionaceae</taxon>
        <taxon>Vibrio</taxon>
    </lineage>
</organism>
<accession>A0A454D556</accession>
<comment type="caution">
    <text evidence="1">The sequence shown here is derived from an EMBL/GenBank/DDBJ whole genome shotgun (WGS) entry which is preliminary data.</text>
</comment>
<name>A0A454D556_VIBHA</name>
<protein>
    <submittedName>
        <fullName evidence="1">Uncharacterized protein</fullName>
    </submittedName>
</protein>
<sequence>MAILKNYSSIVVPVIITSSRGT</sequence>
<feature type="non-terminal residue" evidence="1">
    <location>
        <position position="22"/>
    </location>
</feature>
<proteinExistence type="predicted"/>
<evidence type="ECO:0000313" key="2">
    <source>
        <dbReference type="Proteomes" id="UP000008367"/>
    </source>
</evidence>
<gene>
    <name evidence="1" type="ORF">VCHENC02_0801</name>
</gene>
<evidence type="ECO:0000313" key="1">
    <source>
        <dbReference type="EMBL" id="EKM33792.1"/>
    </source>
</evidence>
<reference evidence="1 2" key="1">
    <citation type="submission" date="2012-10" db="EMBL/GenBank/DDBJ databases">
        <title>Genome sequence of Vibrio Cholerae HENC-02.</title>
        <authorList>
            <person name="Eppinger M."/>
            <person name="Hasan N.A."/>
            <person name="Sengamalay N."/>
            <person name="Hine E."/>
            <person name="Su Q."/>
            <person name="Daugherty S.C."/>
            <person name="Young S."/>
            <person name="Sadzewicz L."/>
            <person name="Tallon L."/>
            <person name="Cebula T.A."/>
            <person name="Ravel J."/>
            <person name="Colwell R.R."/>
        </authorList>
    </citation>
    <scope>NUCLEOTIDE SEQUENCE [LARGE SCALE GENOMIC DNA]</scope>
    <source>
        <strain evidence="1 2">HENC-02</strain>
    </source>
</reference>